<feature type="transmembrane region" description="Helical" evidence="1">
    <location>
        <begin position="6"/>
        <end position="22"/>
    </location>
</feature>
<organism evidence="2 3">
    <name type="scientific">Lacinutrix gracilariae</name>
    <dbReference type="NCBI Taxonomy" id="1747198"/>
    <lineage>
        <taxon>Bacteria</taxon>
        <taxon>Pseudomonadati</taxon>
        <taxon>Bacteroidota</taxon>
        <taxon>Flavobacteriia</taxon>
        <taxon>Flavobacteriales</taxon>
        <taxon>Flavobacteriaceae</taxon>
        <taxon>Lacinutrix</taxon>
    </lineage>
</organism>
<sequence>MNTIIQNILAFSAVLLAVAFLIKKFFYKKKTKKACGTTDCGCN</sequence>
<reference evidence="3" key="1">
    <citation type="journal article" date="2019" name="Int. J. Syst. Evol. Microbiol.">
        <title>The Global Catalogue of Microorganisms (GCM) 10K type strain sequencing project: providing services to taxonomists for standard genome sequencing and annotation.</title>
        <authorList>
            <consortium name="The Broad Institute Genomics Platform"/>
            <consortium name="The Broad Institute Genome Sequencing Center for Infectious Disease"/>
            <person name="Wu L."/>
            <person name="Ma J."/>
        </authorList>
    </citation>
    <scope>NUCLEOTIDE SEQUENCE [LARGE SCALE GENOMIC DNA]</scope>
    <source>
        <strain evidence="3">KCTC 42808</strain>
    </source>
</reference>
<evidence type="ECO:0000313" key="3">
    <source>
        <dbReference type="Proteomes" id="UP001597467"/>
    </source>
</evidence>
<dbReference type="Proteomes" id="UP001597467">
    <property type="component" value="Unassembled WGS sequence"/>
</dbReference>
<comment type="caution">
    <text evidence="2">The sequence shown here is derived from an EMBL/GenBank/DDBJ whole genome shotgun (WGS) entry which is preliminary data.</text>
</comment>
<keyword evidence="1" id="KW-0812">Transmembrane</keyword>
<gene>
    <name evidence="2" type="ORF">ACFSSB_10735</name>
</gene>
<keyword evidence="3" id="KW-1185">Reference proteome</keyword>
<accession>A0ABW5K416</accession>
<evidence type="ECO:0000313" key="2">
    <source>
        <dbReference type="EMBL" id="MFD2542793.1"/>
    </source>
</evidence>
<dbReference type="EMBL" id="JBHULM010000011">
    <property type="protein sequence ID" value="MFD2542793.1"/>
    <property type="molecule type" value="Genomic_DNA"/>
</dbReference>
<protein>
    <submittedName>
        <fullName evidence="2">FeoB-associated Cys-rich membrane protein</fullName>
    </submittedName>
</protein>
<name>A0ABW5K416_9FLAO</name>
<proteinExistence type="predicted"/>
<evidence type="ECO:0000256" key="1">
    <source>
        <dbReference type="SAM" id="Phobius"/>
    </source>
</evidence>
<keyword evidence="1" id="KW-0472">Membrane</keyword>
<keyword evidence="1" id="KW-1133">Transmembrane helix</keyword>
<dbReference type="RefSeq" id="WP_379904036.1">
    <property type="nucleotide sequence ID" value="NZ_JBHULM010000011.1"/>
</dbReference>